<dbReference type="EMBL" id="WIXE01010997">
    <property type="protein sequence ID" value="KAK5977122.1"/>
    <property type="molecule type" value="Genomic_DNA"/>
</dbReference>
<evidence type="ECO:0000256" key="2">
    <source>
        <dbReference type="ARBA" id="ARBA00009530"/>
    </source>
</evidence>
<keyword evidence="5 6" id="KW-0472">Membrane</keyword>
<evidence type="ECO:0000256" key="7">
    <source>
        <dbReference type="SAM" id="SignalP"/>
    </source>
</evidence>
<dbReference type="InterPro" id="IPR000612">
    <property type="entry name" value="PMP3"/>
</dbReference>
<comment type="caution">
    <text evidence="8">The sequence shown here is derived from an EMBL/GenBank/DDBJ whole genome shotgun (WGS) entry which is preliminary data.</text>
</comment>
<evidence type="ECO:0000256" key="1">
    <source>
        <dbReference type="ARBA" id="ARBA00004370"/>
    </source>
</evidence>
<keyword evidence="3 6" id="KW-0812">Transmembrane</keyword>
<dbReference type="PANTHER" id="PTHR21659:SF42">
    <property type="entry name" value="UPF0057 MEMBRANE PROTEIN ZK632.10-RELATED"/>
    <property type="match status" value="1"/>
</dbReference>
<evidence type="ECO:0000256" key="3">
    <source>
        <dbReference type="ARBA" id="ARBA00022692"/>
    </source>
</evidence>
<reference evidence="8 9" key="1">
    <citation type="submission" date="2019-10" db="EMBL/GenBank/DDBJ databases">
        <title>Assembly and Annotation for the nematode Trichostrongylus colubriformis.</title>
        <authorList>
            <person name="Martin J."/>
        </authorList>
    </citation>
    <scope>NUCLEOTIDE SEQUENCE [LARGE SCALE GENOMIC DNA]</scope>
    <source>
        <strain evidence="8">G859</strain>
        <tissue evidence="8">Whole worm</tissue>
    </source>
</reference>
<dbReference type="PANTHER" id="PTHR21659">
    <property type="entry name" value="HYDROPHOBIC PROTEIN RCI2 LOW TEMPERATURE AND SALT RESPONSIVE PROTEIN LTI6 -RELATED"/>
    <property type="match status" value="1"/>
</dbReference>
<comment type="similarity">
    <text evidence="2">Belongs to the UPF0057 (PMP3) family.</text>
</comment>
<name>A0AAN8FEB5_TRICO</name>
<evidence type="ECO:0000256" key="5">
    <source>
        <dbReference type="ARBA" id="ARBA00023136"/>
    </source>
</evidence>
<comment type="subcellular location">
    <subcellularLocation>
        <location evidence="1">Membrane</location>
    </subcellularLocation>
</comment>
<dbReference type="Pfam" id="PF01679">
    <property type="entry name" value="Pmp3"/>
    <property type="match status" value="1"/>
</dbReference>
<feature type="transmembrane region" description="Helical" evidence="6">
    <location>
        <begin position="31"/>
        <end position="52"/>
    </location>
</feature>
<feature type="chain" id="PRO_5043038805" evidence="7">
    <location>
        <begin position="22"/>
        <end position="98"/>
    </location>
</feature>
<evidence type="ECO:0000313" key="9">
    <source>
        <dbReference type="Proteomes" id="UP001331761"/>
    </source>
</evidence>
<dbReference type="GO" id="GO:0016020">
    <property type="term" value="C:membrane"/>
    <property type="evidence" value="ECO:0007669"/>
    <property type="project" value="UniProtKB-SubCell"/>
</dbReference>
<dbReference type="AlphaFoldDB" id="A0AAN8FEB5"/>
<feature type="signal peptide" evidence="7">
    <location>
        <begin position="1"/>
        <end position="21"/>
    </location>
</feature>
<evidence type="ECO:0000313" key="8">
    <source>
        <dbReference type="EMBL" id="KAK5977122.1"/>
    </source>
</evidence>
<organism evidence="8 9">
    <name type="scientific">Trichostrongylus colubriformis</name>
    <name type="common">Black scour worm</name>
    <dbReference type="NCBI Taxonomy" id="6319"/>
    <lineage>
        <taxon>Eukaryota</taxon>
        <taxon>Metazoa</taxon>
        <taxon>Ecdysozoa</taxon>
        <taxon>Nematoda</taxon>
        <taxon>Chromadorea</taxon>
        <taxon>Rhabditida</taxon>
        <taxon>Rhabditina</taxon>
        <taxon>Rhabditomorpha</taxon>
        <taxon>Strongyloidea</taxon>
        <taxon>Trichostrongylidae</taxon>
        <taxon>Trichostrongylus</taxon>
    </lineage>
</organism>
<protein>
    <submittedName>
        <fullName evidence="8">Uncharacterized protein</fullName>
    </submittedName>
</protein>
<sequence>MCCRCCQFLCAFIAPPAAVLCHSGCTMDFVINFLLTCCGIIPGIVHALYIICREPEQGITVQTNVNRLSTTHLRHRRHQCTMPTSLKDTRLPAELEKE</sequence>
<dbReference type="Proteomes" id="UP001331761">
    <property type="component" value="Unassembled WGS sequence"/>
</dbReference>
<keyword evidence="7" id="KW-0732">Signal</keyword>
<keyword evidence="9" id="KW-1185">Reference proteome</keyword>
<keyword evidence="4 6" id="KW-1133">Transmembrane helix</keyword>
<evidence type="ECO:0000256" key="6">
    <source>
        <dbReference type="SAM" id="Phobius"/>
    </source>
</evidence>
<accession>A0AAN8FEB5</accession>
<proteinExistence type="inferred from homology"/>
<gene>
    <name evidence="8" type="ORF">GCK32_010185</name>
</gene>
<evidence type="ECO:0000256" key="4">
    <source>
        <dbReference type="ARBA" id="ARBA00022989"/>
    </source>
</evidence>